<sequence>MERHQVGLYLAAIGLGALAGLGLPALAGLGLPALAGLGLPALAGPAAVLINPALGVLLYATFLSIPVAHLARAARDWRFLIAILALNFALVPPLVFGLSRFVADDAALTLGVLFVLLTPCVDYVIVFTGLAGGAKDRLLAAAPILLLAQLVALPGLLWLMAGHDVVARLDLAPFVDALLYLILLPLAAAMLTQLLAERGGPRVRRAAGRSARTMLAVMVPLMMLTLAVVVASQIHGVSLELARLARLIPLYAGFGVLMFAAGLLLGRAPGWIGRPGFDVAARRAIVFTGVTRNSLVVLPLVLALPAAYDLAPLAVVTQTLVELVLMVILVRWVPRLIPAPNGSSRLGP</sequence>
<dbReference type="GO" id="GO:0015105">
    <property type="term" value="F:arsenite transmembrane transporter activity"/>
    <property type="evidence" value="ECO:0007669"/>
    <property type="project" value="TreeGrafter"/>
</dbReference>
<comment type="similarity">
    <text evidence="2">Belongs to the arsenical resistance-3 (ACR3) (TC 2.A.59) family.</text>
</comment>
<evidence type="ECO:0000256" key="4">
    <source>
        <dbReference type="ARBA" id="ARBA00022475"/>
    </source>
</evidence>
<feature type="transmembrane region" description="Helical" evidence="8">
    <location>
        <begin position="108"/>
        <end position="131"/>
    </location>
</feature>
<dbReference type="PANTHER" id="PTHR43057:SF1">
    <property type="entry name" value="ARSENICAL-RESISTANCE PROTEIN 3"/>
    <property type="match status" value="1"/>
</dbReference>
<feature type="transmembrane region" description="Helical" evidence="8">
    <location>
        <begin position="42"/>
        <end position="65"/>
    </location>
</feature>
<comment type="subcellular location">
    <subcellularLocation>
        <location evidence="1">Cell membrane</location>
        <topology evidence="1">Multi-pass membrane protein</topology>
    </subcellularLocation>
</comment>
<feature type="transmembrane region" description="Helical" evidence="8">
    <location>
        <begin position="285"/>
        <end position="304"/>
    </location>
</feature>
<feature type="transmembrane region" description="Helical" evidence="8">
    <location>
        <begin position="310"/>
        <end position="333"/>
    </location>
</feature>
<dbReference type="Pfam" id="PF01758">
    <property type="entry name" value="SBF"/>
    <property type="match status" value="1"/>
</dbReference>
<evidence type="ECO:0000256" key="2">
    <source>
        <dbReference type="ARBA" id="ARBA00010110"/>
    </source>
</evidence>
<dbReference type="PANTHER" id="PTHR43057">
    <property type="entry name" value="ARSENITE EFFLUX TRANSPORTER"/>
    <property type="match status" value="1"/>
</dbReference>
<keyword evidence="4" id="KW-1003">Cell membrane</keyword>
<dbReference type="EMBL" id="SHLA01000001">
    <property type="protein sequence ID" value="RZU62780.1"/>
    <property type="molecule type" value="Genomic_DNA"/>
</dbReference>
<evidence type="ECO:0000256" key="8">
    <source>
        <dbReference type="SAM" id="Phobius"/>
    </source>
</evidence>
<dbReference type="InterPro" id="IPR004706">
    <property type="entry name" value="Arsenical-R_Acr3"/>
</dbReference>
<feature type="transmembrane region" description="Helical" evidence="8">
    <location>
        <begin position="77"/>
        <end position="96"/>
    </location>
</feature>
<protein>
    <submittedName>
        <fullName evidence="9">ACR3 family arsenite efflux pump ArsB</fullName>
    </submittedName>
</protein>
<dbReference type="InterPro" id="IPR038770">
    <property type="entry name" value="Na+/solute_symporter_sf"/>
</dbReference>
<comment type="caution">
    <text evidence="9">The sequence shown here is derived from an EMBL/GenBank/DDBJ whole genome shotgun (WGS) entry which is preliminary data.</text>
</comment>
<keyword evidence="3" id="KW-0813">Transport</keyword>
<feature type="transmembrane region" description="Helical" evidence="8">
    <location>
        <begin position="138"/>
        <end position="157"/>
    </location>
</feature>
<evidence type="ECO:0000256" key="5">
    <source>
        <dbReference type="ARBA" id="ARBA00022692"/>
    </source>
</evidence>
<keyword evidence="6 8" id="KW-1133">Transmembrane helix</keyword>
<keyword evidence="10" id="KW-1185">Reference proteome</keyword>
<dbReference type="InterPro" id="IPR002657">
    <property type="entry name" value="BilAc:Na_symport/Acr3"/>
</dbReference>
<evidence type="ECO:0000256" key="1">
    <source>
        <dbReference type="ARBA" id="ARBA00004651"/>
    </source>
</evidence>
<keyword evidence="5 8" id="KW-0812">Transmembrane</keyword>
<feature type="transmembrane region" description="Helical" evidence="8">
    <location>
        <begin position="247"/>
        <end position="265"/>
    </location>
</feature>
<dbReference type="Gene3D" id="1.20.1530.20">
    <property type="match status" value="1"/>
</dbReference>
<evidence type="ECO:0000256" key="3">
    <source>
        <dbReference type="ARBA" id="ARBA00022448"/>
    </source>
</evidence>
<evidence type="ECO:0000256" key="7">
    <source>
        <dbReference type="ARBA" id="ARBA00023136"/>
    </source>
</evidence>
<feature type="transmembrane region" description="Helical" evidence="8">
    <location>
        <begin position="215"/>
        <end position="235"/>
    </location>
</feature>
<dbReference type="GO" id="GO:0015297">
    <property type="term" value="F:antiporter activity"/>
    <property type="evidence" value="ECO:0007669"/>
    <property type="project" value="InterPro"/>
</dbReference>
<name>A0A4Q8AEQ9_9MICC</name>
<accession>A0A4Q8AEQ9</accession>
<feature type="transmembrane region" description="Helical" evidence="8">
    <location>
        <begin position="177"/>
        <end position="195"/>
    </location>
</feature>
<dbReference type="GO" id="GO:0015104">
    <property type="term" value="F:antimonite transmembrane transporter activity"/>
    <property type="evidence" value="ECO:0007669"/>
    <property type="project" value="TreeGrafter"/>
</dbReference>
<organism evidence="9 10">
    <name type="scientific">Zhihengliuella halotolerans</name>
    <dbReference type="NCBI Taxonomy" id="370736"/>
    <lineage>
        <taxon>Bacteria</taxon>
        <taxon>Bacillati</taxon>
        <taxon>Actinomycetota</taxon>
        <taxon>Actinomycetes</taxon>
        <taxon>Micrococcales</taxon>
        <taxon>Micrococcaceae</taxon>
        <taxon>Zhihengliuella</taxon>
    </lineage>
</organism>
<evidence type="ECO:0000313" key="9">
    <source>
        <dbReference type="EMBL" id="RZU62780.1"/>
    </source>
</evidence>
<reference evidence="9 10" key="1">
    <citation type="submission" date="2019-02" db="EMBL/GenBank/DDBJ databases">
        <title>Sequencing the genomes of 1000 actinobacteria strains.</title>
        <authorList>
            <person name="Klenk H.-P."/>
        </authorList>
    </citation>
    <scope>NUCLEOTIDE SEQUENCE [LARGE SCALE GENOMIC DNA]</scope>
    <source>
        <strain evidence="9 10">DSM 17364</strain>
    </source>
</reference>
<dbReference type="AlphaFoldDB" id="A0A4Q8AEQ9"/>
<dbReference type="RefSeq" id="WP_130452219.1">
    <property type="nucleotide sequence ID" value="NZ_SHLA01000001.1"/>
</dbReference>
<dbReference type="OrthoDB" id="3254016at2"/>
<proteinExistence type="inferred from homology"/>
<dbReference type="Proteomes" id="UP000292685">
    <property type="component" value="Unassembled WGS sequence"/>
</dbReference>
<dbReference type="GO" id="GO:0005886">
    <property type="term" value="C:plasma membrane"/>
    <property type="evidence" value="ECO:0007669"/>
    <property type="project" value="UniProtKB-SubCell"/>
</dbReference>
<evidence type="ECO:0000256" key="6">
    <source>
        <dbReference type="ARBA" id="ARBA00022989"/>
    </source>
</evidence>
<feature type="transmembrane region" description="Helical" evidence="8">
    <location>
        <begin position="7"/>
        <end position="30"/>
    </location>
</feature>
<evidence type="ECO:0000313" key="10">
    <source>
        <dbReference type="Proteomes" id="UP000292685"/>
    </source>
</evidence>
<gene>
    <name evidence="9" type="ORF">EV380_2383</name>
</gene>
<keyword evidence="7 8" id="KW-0472">Membrane</keyword>